<name>A0A7C2P0L4_9PLAN</name>
<protein>
    <submittedName>
        <fullName evidence="10">Glycosyltransferase family 39 protein</fullName>
    </submittedName>
</protein>
<dbReference type="EMBL" id="DSOK01000271">
    <property type="protein sequence ID" value="HEN15714.1"/>
    <property type="molecule type" value="Genomic_DNA"/>
</dbReference>
<dbReference type="AlphaFoldDB" id="A0A7C2P0L4"/>
<gene>
    <name evidence="10" type="ORF">ENQ76_09640</name>
</gene>
<feature type="transmembrane region" description="Helical" evidence="8">
    <location>
        <begin position="380"/>
        <end position="401"/>
    </location>
</feature>
<evidence type="ECO:0000313" key="10">
    <source>
        <dbReference type="EMBL" id="HEN15714.1"/>
    </source>
</evidence>
<dbReference type="GO" id="GO:0016763">
    <property type="term" value="F:pentosyltransferase activity"/>
    <property type="evidence" value="ECO:0007669"/>
    <property type="project" value="TreeGrafter"/>
</dbReference>
<evidence type="ECO:0000256" key="3">
    <source>
        <dbReference type="ARBA" id="ARBA00022676"/>
    </source>
</evidence>
<evidence type="ECO:0000256" key="5">
    <source>
        <dbReference type="ARBA" id="ARBA00022692"/>
    </source>
</evidence>
<comment type="subcellular location">
    <subcellularLocation>
        <location evidence="1">Cell membrane</location>
        <topology evidence="1">Multi-pass membrane protein</topology>
    </subcellularLocation>
</comment>
<evidence type="ECO:0000256" key="7">
    <source>
        <dbReference type="ARBA" id="ARBA00023136"/>
    </source>
</evidence>
<feature type="transmembrane region" description="Helical" evidence="8">
    <location>
        <begin position="15"/>
        <end position="35"/>
    </location>
</feature>
<dbReference type="InterPro" id="IPR050297">
    <property type="entry name" value="LipidA_mod_glycosyltrf_83"/>
</dbReference>
<feature type="domain" description="Glycosyltransferase RgtA/B/C/D-like" evidence="9">
    <location>
        <begin position="67"/>
        <end position="165"/>
    </location>
</feature>
<comment type="caution">
    <text evidence="10">The sequence shown here is derived from an EMBL/GenBank/DDBJ whole genome shotgun (WGS) entry which is preliminary data.</text>
</comment>
<feature type="transmembrane region" description="Helical" evidence="8">
    <location>
        <begin position="502"/>
        <end position="520"/>
    </location>
</feature>
<dbReference type="GO" id="GO:0010041">
    <property type="term" value="P:response to iron(III) ion"/>
    <property type="evidence" value="ECO:0007669"/>
    <property type="project" value="TreeGrafter"/>
</dbReference>
<accession>A0A7C2P0L4</accession>
<keyword evidence="4 10" id="KW-0808">Transferase</keyword>
<dbReference type="PANTHER" id="PTHR33908">
    <property type="entry name" value="MANNOSYLTRANSFERASE YKCB-RELATED"/>
    <property type="match status" value="1"/>
</dbReference>
<dbReference type="InterPro" id="IPR038731">
    <property type="entry name" value="RgtA/B/C-like"/>
</dbReference>
<keyword evidence="5 8" id="KW-0812">Transmembrane</keyword>
<evidence type="ECO:0000256" key="6">
    <source>
        <dbReference type="ARBA" id="ARBA00022989"/>
    </source>
</evidence>
<organism evidence="10">
    <name type="scientific">Schlesneria paludicola</name>
    <dbReference type="NCBI Taxonomy" id="360056"/>
    <lineage>
        <taxon>Bacteria</taxon>
        <taxon>Pseudomonadati</taxon>
        <taxon>Planctomycetota</taxon>
        <taxon>Planctomycetia</taxon>
        <taxon>Planctomycetales</taxon>
        <taxon>Planctomycetaceae</taxon>
        <taxon>Schlesneria</taxon>
    </lineage>
</organism>
<proteinExistence type="predicted"/>
<keyword evidence="3" id="KW-0328">Glycosyltransferase</keyword>
<dbReference type="PANTHER" id="PTHR33908:SF3">
    <property type="entry name" value="UNDECAPRENYL PHOSPHATE-ALPHA-4-AMINO-4-DEOXY-L-ARABINOSE ARABINOSYL TRANSFERASE"/>
    <property type="match status" value="1"/>
</dbReference>
<feature type="transmembrane region" description="Helical" evidence="8">
    <location>
        <begin position="283"/>
        <end position="304"/>
    </location>
</feature>
<feature type="transmembrane region" description="Helical" evidence="8">
    <location>
        <begin position="407"/>
        <end position="427"/>
    </location>
</feature>
<evidence type="ECO:0000256" key="2">
    <source>
        <dbReference type="ARBA" id="ARBA00022475"/>
    </source>
</evidence>
<feature type="transmembrane region" description="Helical" evidence="8">
    <location>
        <begin position="447"/>
        <end position="465"/>
    </location>
</feature>
<sequence>MDDQSDVWQSIRHHAWILLVAGLVFFTNLGSAALFDEDEPKNAVCGREMFLRGDWVVPTFNHELRTDKPILIYWIMLCSYRAFGVNEFAARFGSSALAVATSVFVYHLGRKLFDRDVGVWGSLILSTSLMYSAVGRAVTPDSMLICCVTGTFLAYVSAVAKRHGGQFGVRCEQPGSCETDGVLPVRSWREFVPAHWIEALPMGLGMGLAVLAKGPVGIVLPVGILGVFLLVLQQIEVRDSGSRSPADGSAATGRIGALLRLLTDVLSAVHPVRIWRAFWALRLPLVIAVAAAVALPWYVAVGWATGGDWLAGFLGGHNVGRFLQPMENHSGPFFYYVPVILLGTFPWSVFLPVAVWRLLTRVGVYRPRVSLEGKRPGRHAPALAAQLFLACWAGVWIAFFSCASTKLPNYVLPSYPALALMTAWFLCTWRKSSGSEWSVSFRNACRALATVGVVLLIGAPIALSIFLPSEIWLTTIGLPPLVGAIAAYGCSLRAERRRAIRALGVAAVCLAVLVVGVAPARVARHQDGPHFGRVIRQLFPEKDVTLATFDYFSPNLVFYAADQVHRLKRPPQIAEFLSAHPEGLVLTRADRWEQMSGELGEGVTILARQPRFLRRHDLVLLGRKIDLVQPVSDTIVR</sequence>
<evidence type="ECO:0000256" key="1">
    <source>
        <dbReference type="ARBA" id="ARBA00004651"/>
    </source>
</evidence>
<feature type="transmembrane region" description="Helical" evidence="8">
    <location>
        <begin position="333"/>
        <end position="359"/>
    </location>
</feature>
<dbReference type="GO" id="GO:0005886">
    <property type="term" value="C:plasma membrane"/>
    <property type="evidence" value="ECO:0007669"/>
    <property type="project" value="UniProtKB-SubCell"/>
</dbReference>
<evidence type="ECO:0000259" key="9">
    <source>
        <dbReference type="Pfam" id="PF13231"/>
    </source>
</evidence>
<feature type="transmembrane region" description="Helical" evidence="8">
    <location>
        <begin position="117"/>
        <end position="136"/>
    </location>
</feature>
<evidence type="ECO:0000256" key="8">
    <source>
        <dbReference type="SAM" id="Phobius"/>
    </source>
</evidence>
<dbReference type="Pfam" id="PF13231">
    <property type="entry name" value="PMT_2"/>
    <property type="match status" value="1"/>
</dbReference>
<feature type="transmembrane region" description="Helical" evidence="8">
    <location>
        <begin position="471"/>
        <end position="490"/>
    </location>
</feature>
<reference evidence="10" key="1">
    <citation type="journal article" date="2020" name="mSystems">
        <title>Genome- and Community-Level Interaction Insights into Carbon Utilization and Element Cycling Functions of Hydrothermarchaeota in Hydrothermal Sediment.</title>
        <authorList>
            <person name="Zhou Z."/>
            <person name="Liu Y."/>
            <person name="Xu W."/>
            <person name="Pan J."/>
            <person name="Luo Z.H."/>
            <person name="Li M."/>
        </authorList>
    </citation>
    <scope>NUCLEOTIDE SEQUENCE [LARGE SCALE GENOMIC DNA]</scope>
    <source>
        <strain evidence="10">SpSt-339</strain>
    </source>
</reference>
<keyword evidence="7 8" id="KW-0472">Membrane</keyword>
<feature type="transmembrane region" description="Helical" evidence="8">
    <location>
        <begin position="218"/>
        <end position="235"/>
    </location>
</feature>
<evidence type="ECO:0000256" key="4">
    <source>
        <dbReference type="ARBA" id="ARBA00022679"/>
    </source>
</evidence>
<feature type="transmembrane region" description="Helical" evidence="8">
    <location>
        <begin position="88"/>
        <end position="108"/>
    </location>
</feature>
<keyword evidence="6 8" id="KW-1133">Transmembrane helix</keyword>
<keyword evidence="2" id="KW-1003">Cell membrane</keyword>
<dbReference type="GO" id="GO:0009103">
    <property type="term" value="P:lipopolysaccharide biosynthetic process"/>
    <property type="evidence" value="ECO:0007669"/>
    <property type="project" value="UniProtKB-ARBA"/>
</dbReference>